<name>A0A2B7XGN1_9EURO</name>
<dbReference type="SUPFAM" id="SSF50978">
    <property type="entry name" value="WD40 repeat-like"/>
    <property type="match status" value="1"/>
</dbReference>
<comment type="caution">
    <text evidence="1">The sequence shown here is derived from an EMBL/GenBank/DDBJ whole genome shotgun (WGS) entry which is preliminary data.</text>
</comment>
<dbReference type="Proteomes" id="UP000223968">
    <property type="component" value="Unassembled WGS sequence"/>
</dbReference>
<dbReference type="EMBL" id="PDNB01000104">
    <property type="protein sequence ID" value="PGH08085.1"/>
    <property type="molecule type" value="Genomic_DNA"/>
</dbReference>
<dbReference type="PANTHER" id="PTHR13211:SF0">
    <property type="entry name" value="TELOMERASE CAJAL BODY PROTEIN 1"/>
    <property type="match status" value="1"/>
</dbReference>
<evidence type="ECO:0008006" key="3">
    <source>
        <dbReference type="Google" id="ProtNLM"/>
    </source>
</evidence>
<dbReference type="OrthoDB" id="239865at2759"/>
<sequence length="515" mass="55129">MDQSDPPFELTCVASTQNYGLSTPGREKSSSEKQLVAGEDRAITSNYFKEASWSPDGTSVITNSADNNIRTFVLPTDLLEDREAPHVLQPYHTIPSSEPVYATAIYPFYTLQDASSTLLLSSVRDHPIRLSSALYPGFSASYSLISPTTEAFITPHSILYPPVLNGTQFLTGSDSLICLFDLSRPGKDGPVSRLHTIPSKRKKIVGGGIGMKGIVSAMAISPAGDGILAAGTFTRHIGLYASNGTGDTIATFGIEGTGADAHIGGQGITQVLWSPCGRYLFVVERKSSGILVYDIRVTGQLVGWLEGRGGMTNQRLKADIVPGGEHNSTEIWAGGTDGNVTVWTSPSDVIGEGKQPVWEKKVHNDPVTSAVLHPMGGVLATCSGQKKYPRLETDDVVKPNMYTEQHNEGLTSESIDNSLKKIKANVTSNFLNGRSPTSNLTIIQGHSSLANVPFSSISPLTQKTSNVYLAGSANRVSKTPLGPSQIRGGHAVVDFVEFPVSSIQGHLELQVIYRI</sequence>
<dbReference type="Gene3D" id="2.130.10.10">
    <property type="entry name" value="YVTN repeat-like/Quinoprotein amine dehydrogenase"/>
    <property type="match status" value="1"/>
</dbReference>
<dbReference type="PANTHER" id="PTHR13211">
    <property type="entry name" value="TELOMERASE CAJAL BODY PROTEIN 1"/>
    <property type="match status" value="1"/>
</dbReference>
<accession>A0A2B7XGN1</accession>
<dbReference type="STRING" id="1447875.A0A2B7XGN1"/>
<evidence type="ECO:0000313" key="1">
    <source>
        <dbReference type="EMBL" id="PGH08085.1"/>
    </source>
</evidence>
<organism evidence="1 2">
    <name type="scientific">Helicocarpus griseus UAMH5409</name>
    <dbReference type="NCBI Taxonomy" id="1447875"/>
    <lineage>
        <taxon>Eukaryota</taxon>
        <taxon>Fungi</taxon>
        <taxon>Dikarya</taxon>
        <taxon>Ascomycota</taxon>
        <taxon>Pezizomycotina</taxon>
        <taxon>Eurotiomycetes</taxon>
        <taxon>Eurotiomycetidae</taxon>
        <taxon>Onygenales</taxon>
        <taxon>Ajellomycetaceae</taxon>
        <taxon>Helicocarpus</taxon>
    </lineage>
</organism>
<gene>
    <name evidence="1" type="ORF">AJ79_06085</name>
</gene>
<protein>
    <recommendedName>
        <fullName evidence="3">Anaphase-promoting complex subunit 4 WD40 domain-containing protein</fullName>
    </recommendedName>
</protein>
<keyword evidence="2" id="KW-1185">Reference proteome</keyword>
<proteinExistence type="predicted"/>
<dbReference type="InterPro" id="IPR051150">
    <property type="entry name" value="SWT21/TCAB1_mRNA_Telomere"/>
</dbReference>
<reference evidence="1 2" key="1">
    <citation type="submission" date="2017-10" db="EMBL/GenBank/DDBJ databases">
        <title>Comparative genomics in systemic dimorphic fungi from Ajellomycetaceae.</title>
        <authorList>
            <person name="Munoz J.F."/>
            <person name="Mcewen J.G."/>
            <person name="Clay O.K."/>
            <person name="Cuomo C.A."/>
        </authorList>
    </citation>
    <scope>NUCLEOTIDE SEQUENCE [LARGE SCALE GENOMIC DNA]</scope>
    <source>
        <strain evidence="1 2">UAMH5409</strain>
    </source>
</reference>
<dbReference type="InterPro" id="IPR001680">
    <property type="entry name" value="WD40_rpt"/>
</dbReference>
<dbReference type="AlphaFoldDB" id="A0A2B7XGN1"/>
<dbReference type="InterPro" id="IPR036322">
    <property type="entry name" value="WD40_repeat_dom_sf"/>
</dbReference>
<evidence type="ECO:0000313" key="2">
    <source>
        <dbReference type="Proteomes" id="UP000223968"/>
    </source>
</evidence>
<dbReference type="InterPro" id="IPR015943">
    <property type="entry name" value="WD40/YVTN_repeat-like_dom_sf"/>
</dbReference>
<dbReference type="SMART" id="SM00320">
    <property type="entry name" value="WD40"/>
    <property type="match status" value="5"/>
</dbReference>